<dbReference type="SUPFAM" id="SSF48230">
    <property type="entry name" value="Chondroitin AC/alginate lyase"/>
    <property type="match status" value="1"/>
</dbReference>
<keyword evidence="6" id="KW-1185">Reference proteome</keyword>
<feature type="domain" description="Endo-acting ulvan lyase 2nd" evidence="4">
    <location>
        <begin position="341"/>
        <end position="452"/>
    </location>
</feature>
<evidence type="ECO:0000256" key="1">
    <source>
        <dbReference type="ARBA" id="ARBA00004196"/>
    </source>
</evidence>
<feature type="domain" description="Heparinase II/III-like C-terminal" evidence="3">
    <location>
        <begin position="506"/>
        <end position="619"/>
    </location>
</feature>
<keyword evidence="2" id="KW-0732">Signal</keyword>
<dbReference type="Pfam" id="PF26377">
    <property type="entry name" value="Ulvan_lyase_2nd"/>
    <property type="match status" value="1"/>
</dbReference>
<proteinExistence type="predicted"/>
<dbReference type="InterPro" id="IPR012480">
    <property type="entry name" value="Hepar_II_III_C"/>
</dbReference>
<sequence length="811" mass="91035">MMRFWFLVCCCVVLPFIVIEAGATTDKRTHPRVLVSHGQHGEIVRKIDSVEWAGNAFGRIQKRVDNYVRKVEKDPKWMTSRLFMNWETAYTQAVTKGSRTVGGQGAAPVPTPRFTGARDWKSEYSRFGLDQAKPFNDKNGLIWMRSNKTGKGEWVEPSLTGHNIEKRNEQIMALAQDAAFLYWLTEEERYAKFATGILWTYMEGFQYVKPPLVADNNEGSIRIIGSTSFEVIHDNLVSHAGLAYDFLFHYIQGREDVDGAVIEQCLKRMVDRIVEGGNRDGNWNLHQARSIAYGGMALQDDAYYADGRGRQYYVDIVLNADLPQQKGLLAVIQEGFDQETAIWPEASGYGFDTTANIIEFACLLADDPKGKAALETPVVQRAMLAQTRLLHPNGWSNAVGDTSYKRVMTRGAEMMLSWAMKEGQGELAKVMASIIQREVDAGQYDRNKLGGVLEITRYVEELPVISTGGLLDRGSSYFAEPLDIVMLENLSENGDPRYALSAAMFGTKGGHMHSNGLAVELYGAGHVLAVDPGRGSSYWQPDHRHYYLQMPAHNTVIPMGNAEYDAKHGKGIRQAIEVVEPPLGEISNHQQLRYLTSSFSLKKPAAEQRRTLALIRVNATTAFYFDVFYSQLKEAQSGEYHDWLYHGMAQSMIVTDMDGRPLELAASSLLTEDMGNMRGYSYFKNEQSLEYSEGFRARFPFEVGEEKVAMDLWLLGAEGRTLFKVDAPPNRAARNYSREIQALPCPTLVVRQAGAAAQSPFVAIYEPYLQQDGAQIRKVEQTGKGLWRVSGESWKVDLKLMGTRLAMRILE</sequence>
<evidence type="ECO:0000313" key="6">
    <source>
        <dbReference type="Proteomes" id="UP001597297"/>
    </source>
</evidence>
<dbReference type="EMBL" id="JBHUJC010000020">
    <property type="protein sequence ID" value="MFD2276261.1"/>
    <property type="molecule type" value="Genomic_DNA"/>
</dbReference>
<accession>A0ABW5E101</accession>
<evidence type="ECO:0000313" key="5">
    <source>
        <dbReference type="EMBL" id="MFD2276261.1"/>
    </source>
</evidence>
<evidence type="ECO:0000259" key="3">
    <source>
        <dbReference type="Pfam" id="PF07940"/>
    </source>
</evidence>
<dbReference type="InterPro" id="IPR008929">
    <property type="entry name" value="Chondroitin_lyas"/>
</dbReference>
<dbReference type="Proteomes" id="UP001597297">
    <property type="component" value="Unassembled WGS sequence"/>
</dbReference>
<gene>
    <name evidence="5" type="ORF">ACFSQZ_07260</name>
</gene>
<dbReference type="Gene3D" id="2.70.98.70">
    <property type="match status" value="1"/>
</dbReference>
<protein>
    <submittedName>
        <fullName evidence="5">Heparinase II/III family protein</fullName>
    </submittedName>
</protein>
<comment type="subcellular location">
    <subcellularLocation>
        <location evidence="1">Cell envelope</location>
    </subcellularLocation>
</comment>
<feature type="signal peptide" evidence="2">
    <location>
        <begin position="1"/>
        <end position="21"/>
    </location>
</feature>
<name>A0ABW5E101_9BACT</name>
<dbReference type="InterPro" id="IPR058849">
    <property type="entry name" value="Ulvan_lyase_2nd"/>
</dbReference>
<evidence type="ECO:0000256" key="2">
    <source>
        <dbReference type="SAM" id="SignalP"/>
    </source>
</evidence>
<dbReference type="RefSeq" id="WP_377094399.1">
    <property type="nucleotide sequence ID" value="NZ_JBHSJM010000001.1"/>
</dbReference>
<dbReference type="Gene3D" id="1.50.10.100">
    <property type="entry name" value="Chondroitin AC/alginate lyase"/>
    <property type="match status" value="1"/>
</dbReference>
<evidence type="ECO:0000259" key="4">
    <source>
        <dbReference type="Pfam" id="PF26377"/>
    </source>
</evidence>
<feature type="chain" id="PRO_5045655056" evidence="2">
    <location>
        <begin position="22"/>
        <end position="811"/>
    </location>
</feature>
<reference evidence="6" key="1">
    <citation type="journal article" date="2019" name="Int. J. Syst. Evol. Microbiol.">
        <title>The Global Catalogue of Microorganisms (GCM) 10K type strain sequencing project: providing services to taxonomists for standard genome sequencing and annotation.</title>
        <authorList>
            <consortium name="The Broad Institute Genomics Platform"/>
            <consortium name="The Broad Institute Genome Sequencing Center for Infectious Disease"/>
            <person name="Wu L."/>
            <person name="Ma J."/>
        </authorList>
    </citation>
    <scope>NUCLEOTIDE SEQUENCE [LARGE SCALE GENOMIC DNA]</scope>
    <source>
        <strain evidence="6">JCM 16545</strain>
    </source>
</reference>
<organism evidence="5 6">
    <name type="scientific">Rubritalea spongiae</name>
    <dbReference type="NCBI Taxonomy" id="430797"/>
    <lineage>
        <taxon>Bacteria</taxon>
        <taxon>Pseudomonadati</taxon>
        <taxon>Verrucomicrobiota</taxon>
        <taxon>Verrucomicrobiia</taxon>
        <taxon>Verrucomicrobiales</taxon>
        <taxon>Rubritaleaceae</taxon>
        <taxon>Rubritalea</taxon>
    </lineage>
</organism>
<comment type="caution">
    <text evidence="5">The sequence shown here is derived from an EMBL/GenBank/DDBJ whole genome shotgun (WGS) entry which is preliminary data.</text>
</comment>
<dbReference type="Pfam" id="PF07940">
    <property type="entry name" value="Hepar_II_III_C"/>
    <property type="match status" value="1"/>
</dbReference>